<organism evidence="2 3">
    <name type="scientific">Asparagus officinalis</name>
    <name type="common">Garden asparagus</name>
    <dbReference type="NCBI Taxonomy" id="4686"/>
    <lineage>
        <taxon>Eukaryota</taxon>
        <taxon>Viridiplantae</taxon>
        <taxon>Streptophyta</taxon>
        <taxon>Embryophyta</taxon>
        <taxon>Tracheophyta</taxon>
        <taxon>Spermatophyta</taxon>
        <taxon>Magnoliopsida</taxon>
        <taxon>Liliopsida</taxon>
        <taxon>Asparagales</taxon>
        <taxon>Asparagaceae</taxon>
        <taxon>Asparagoideae</taxon>
        <taxon>Asparagus</taxon>
    </lineage>
</organism>
<sequence>MNTSISVCLSLPSVFFYLYFIFLVSMFIPFLWNLQVEAELTCRQIGTESTRVSSTFFSRAAPISKSSGFMRIEGRQPPMMPGAERPLTFQAFLEPHNSR</sequence>
<dbReference type="Gramene" id="ONK75117">
    <property type="protein sequence ID" value="ONK75117"/>
    <property type="gene ID" value="A4U43_C03F13540"/>
</dbReference>
<feature type="transmembrane region" description="Helical" evidence="1">
    <location>
        <begin position="14"/>
        <end position="34"/>
    </location>
</feature>
<protein>
    <submittedName>
        <fullName evidence="2">Uncharacterized protein</fullName>
    </submittedName>
</protein>
<name>A0A5P1FCL2_ASPOF</name>
<keyword evidence="1" id="KW-1133">Transmembrane helix</keyword>
<dbReference type="EMBL" id="CM007383">
    <property type="protein sequence ID" value="ONK75117.1"/>
    <property type="molecule type" value="Genomic_DNA"/>
</dbReference>
<gene>
    <name evidence="2" type="ORF">A4U43_C03F13540</name>
</gene>
<proteinExistence type="predicted"/>
<dbReference type="Proteomes" id="UP000243459">
    <property type="component" value="Chromosome 3"/>
</dbReference>
<keyword evidence="3" id="KW-1185">Reference proteome</keyword>
<evidence type="ECO:0000256" key="1">
    <source>
        <dbReference type="SAM" id="Phobius"/>
    </source>
</evidence>
<reference evidence="3" key="1">
    <citation type="journal article" date="2017" name="Nat. Commun.">
        <title>The asparagus genome sheds light on the origin and evolution of a young Y chromosome.</title>
        <authorList>
            <person name="Harkess A."/>
            <person name="Zhou J."/>
            <person name="Xu C."/>
            <person name="Bowers J.E."/>
            <person name="Van der Hulst R."/>
            <person name="Ayyampalayam S."/>
            <person name="Mercati F."/>
            <person name="Riccardi P."/>
            <person name="McKain M.R."/>
            <person name="Kakrana A."/>
            <person name="Tang H."/>
            <person name="Ray J."/>
            <person name="Groenendijk J."/>
            <person name="Arikit S."/>
            <person name="Mathioni S.M."/>
            <person name="Nakano M."/>
            <person name="Shan H."/>
            <person name="Telgmann-Rauber A."/>
            <person name="Kanno A."/>
            <person name="Yue Z."/>
            <person name="Chen H."/>
            <person name="Li W."/>
            <person name="Chen Y."/>
            <person name="Xu X."/>
            <person name="Zhang Y."/>
            <person name="Luo S."/>
            <person name="Chen H."/>
            <person name="Gao J."/>
            <person name="Mao Z."/>
            <person name="Pires J.C."/>
            <person name="Luo M."/>
            <person name="Kudrna D."/>
            <person name="Wing R.A."/>
            <person name="Meyers B.C."/>
            <person name="Yi K."/>
            <person name="Kong H."/>
            <person name="Lavrijsen P."/>
            <person name="Sunseri F."/>
            <person name="Falavigna A."/>
            <person name="Ye Y."/>
            <person name="Leebens-Mack J.H."/>
            <person name="Chen G."/>
        </authorList>
    </citation>
    <scope>NUCLEOTIDE SEQUENCE [LARGE SCALE GENOMIC DNA]</scope>
    <source>
        <strain evidence="3">cv. DH0086</strain>
    </source>
</reference>
<evidence type="ECO:0000313" key="2">
    <source>
        <dbReference type="EMBL" id="ONK75117.1"/>
    </source>
</evidence>
<keyword evidence="1" id="KW-0812">Transmembrane</keyword>
<keyword evidence="1" id="KW-0472">Membrane</keyword>
<evidence type="ECO:0000313" key="3">
    <source>
        <dbReference type="Proteomes" id="UP000243459"/>
    </source>
</evidence>
<accession>A0A5P1FCL2</accession>
<dbReference type="AlphaFoldDB" id="A0A5P1FCL2"/>